<dbReference type="InterPro" id="IPR000276">
    <property type="entry name" value="GPCR_Rhodpsn"/>
</dbReference>
<dbReference type="InterPro" id="IPR027430">
    <property type="entry name" value="Retinal_BS"/>
</dbReference>
<feature type="transmembrane region" description="Helical" evidence="15">
    <location>
        <begin position="79"/>
        <end position="102"/>
    </location>
</feature>
<accession>A0A8T2NIH5</accession>
<dbReference type="PANTHER" id="PTHR24240">
    <property type="entry name" value="OPSIN"/>
    <property type="match status" value="1"/>
</dbReference>
<dbReference type="GO" id="GO:0007602">
    <property type="term" value="P:phototransduction"/>
    <property type="evidence" value="ECO:0007669"/>
    <property type="project" value="UniProtKB-KW"/>
</dbReference>
<dbReference type="InterPro" id="IPR050125">
    <property type="entry name" value="GPCR_opsins"/>
</dbReference>
<evidence type="ECO:0000256" key="11">
    <source>
        <dbReference type="ARBA" id="ARBA00023170"/>
    </source>
</evidence>
<comment type="caution">
    <text evidence="17">The sequence shown here is derived from an EMBL/GenBank/DDBJ whole genome shotgun (WGS) entry which is preliminary data.</text>
</comment>
<evidence type="ECO:0000256" key="5">
    <source>
        <dbReference type="ARBA" id="ARBA00022925"/>
    </source>
</evidence>
<dbReference type="GO" id="GO:0004930">
    <property type="term" value="F:G protein-coupled receptor activity"/>
    <property type="evidence" value="ECO:0007669"/>
    <property type="project" value="UniProtKB-KW"/>
</dbReference>
<evidence type="ECO:0000256" key="12">
    <source>
        <dbReference type="ARBA" id="ARBA00023180"/>
    </source>
</evidence>
<evidence type="ECO:0000259" key="16">
    <source>
        <dbReference type="PROSITE" id="PS50262"/>
    </source>
</evidence>
<comment type="subcellular location">
    <subcellularLocation>
        <location evidence="1">Membrane</location>
        <topology evidence="1">Multi-pass membrane protein</topology>
    </subcellularLocation>
</comment>
<feature type="region of interest" description="Disordered" evidence="14">
    <location>
        <begin position="325"/>
        <end position="353"/>
    </location>
</feature>
<dbReference type="GO" id="GO:0009881">
    <property type="term" value="F:photoreceptor activity"/>
    <property type="evidence" value="ECO:0007669"/>
    <property type="project" value="UniProtKB-KW"/>
</dbReference>
<evidence type="ECO:0000256" key="6">
    <source>
        <dbReference type="ARBA" id="ARBA00022989"/>
    </source>
</evidence>
<keyword evidence="10" id="KW-1015">Disulfide bond</keyword>
<evidence type="ECO:0000256" key="8">
    <source>
        <dbReference type="ARBA" id="ARBA00023040"/>
    </source>
</evidence>
<keyword evidence="8" id="KW-0297">G-protein coupled receptor</keyword>
<dbReference type="EMBL" id="JAFBMS010000087">
    <property type="protein sequence ID" value="KAG9337462.1"/>
    <property type="molecule type" value="Genomic_DNA"/>
</dbReference>
<evidence type="ECO:0000256" key="2">
    <source>
        <dbReference type="ARBA" id="ARBA00022543"/>
    </source>
</evidence>
<feature type="transmembrane region" description="Helical" evidence="15">
    <location>
        <begin position="223"/>
        <end position="241"/>
    </location>
</feature>
<evidence type="ECO:0000256" key="9">
    <source>
        <dbReference type="ARBA" id="ARBA00023136"/>
    </source>
</evidence>
<feature type="domain" description="G-protein coupled receptors family 1 profile" evidence="16">
    <location>
        <begin position="19"/>
        <end position="279"/>
    </location>
</feature>
<evidence type="ECO:0000256" key="1">
    <source>
        <dbReference type="ARBA" id="ARBA00004141"/>
    </source>
</evidence>
<evidence type="ECO:0000256" key="13">
    <source>
        <dbReference type="ARBA" id="ARBA00023224"/>
    </source>
</evidence>
<feature type="transmembrane region" description="Helical" evidence="15">
    <location>
        <begin position="123"/>
        <end position="145"/>
    </location>
</feature>
<gene>
    <name evidence="17" type="ORF">JZ751_028652</name>
</gene>
<keyword evidence="2" id="KW-0600">Photoreceptor protein</keyword>
<dbReference type="InterPro" id="IPR017452">
    <property type="entry name" value="GPCR_Rhodpsn_7TM"/>
</dbReference>
<keyword evidence="12" id="KW-0325">Glycoprotein</keyword>
<dbReference type="PRINTS" id="PR01244">
    <property type="entry name" value="PEROPSIN"/>
</dbReference>
<dbReference type="OrthoDB" id="7217071at2759"/>
<keyword evidence="9 15" id="KW-0472">Membrane</keyword>
<proteinExistence type="predicted"/>
<keyword evidence="7" id="KW-0157">Chromophore</keyword>
<feature type="compositionally biased region" description="Basic and acidic residues" evidence="14">
    <location>
        <begin position="338"/>
        <end position="347"/>
    </location>
</feature>
<evidence type="ECO:0000256" key="14">
    <source>
        <dbReference type="SAM" id="MobiDB-lite"/>
    </source>
</evidence>
<evidence type="ECO:0000256" key="15">
    <source>
        <dbReference type="SAM" id="Phobius"/>
    </source>
</evidence>
<evidence type="ECO:0000256" key="10">
    <source>
        <dbReference type="ARBA" id="ARBA00023157"/>
    </source>
</evidence>
<keyword evidence="5" id="KW-0681">Retinal protein</keyword>
<protein>
    <recommendedName>
        <fullName evidence="16">G-protein coupled receptors family 1 profile domain-containing protein</fullName>
    </recommendedName>
</protein>
<keyword evidence="11" id="KW-0675">Receptor</keyword>
<dbReference type="PRINTS" id="PR00237">
    <property type="entry name" value="GPCRRHODOPSN"/>
</dbReference>
<dbReference type="SUPFAM" id="SSF81321">
    <property type="entry name" value="Family A G protein-coupled receptor-like"/>
    <property type="match status" value="1"/>
</dbReference>
<keyword evidence="4 15" id="KW-0812">Transmembrane</keyword>
<evidence type="ECO:0000256" key="3">
    <source>
        <dbReference type="ARBA" id="ARBA00022606"/>
    </source>
</evidence>
<evidence type="ECO:0000256" key="7">
    <source>
        <dbReference type="ARBA" id="ARBA00022991"/>
    </source>
</evidence>
<reference evidence="17" key="1">
    <citation type="thesis" date="2021" institute="BYU ScholarsArchive" country="Provo, UT, USA">
        <title>Applications of and Algorithms for Genome Assembly and Genomic Analyses with an Emphasis on Marine Teleosts.</title>
        <authorList>
            <person name="Pickett B.D."/>
        </authorList>
    </citation>
    <scope>NUCLEOTIDE SEQUENCE</scope>
    <source>
        <strain evidence="17">HI-2016</strain>
    </source>
</reference>
<dbReference type="PROSITE" id="PS00238">
    <property type="entry name" value="OPSIN"/>
    <property type="match status" value="1"/>
</dbReference>
<evidence type="ECO:0000313" key="17">
    <source>
        <dbReference type="EMBL" id="KAG9337462.1"/>
    </source>
</evidence>
<dbReference type="GO" id="GO:0007601">
    <property type="term" value="P:visual perception"/>
    <property type="evidence" value="ECO:0007669"/>
    <property type="project" value="InterPro"/>
</dbReference>
<dbReference type="GO" id="GO:0016020">
    <property type="term" value="C:membrane"/>
    <property type="evidence" value="ECO:0007669"/>
    <property type="project" value="UniProtKB-SubCell"/>
</dbReference>
<organism evidence="17 18">
    <name type="scientific">Albula glossodonta</name>
    <name type="common">roundjaw bonefish</name>
    <dbReference type="NCBI Taxonomy" id="121402"/>
    <lineage>
        <taxon>Eukaryota</taxon>
        <taxon>Metazoa</taxon>
        <taxon>Chordata</taxon>
        <taxon>Craniata</taxon>
        <taxon>Vertebrata</taxon>
        <taxon>Euteleostomi</taxon>
        <taxon>Actinopterygii</taxon>
        <taxon>Neopterygii</taxon>
        <taxon>Teleostei</taxon>
        <taxon>Albuliformes</taxon>
        <taxon>Albulidae</taxon>
        <taxon>Albula</taxon>
    </lineage>
</organism>
<keyword evidence="6 15" id="KW-1133">Transmembrane helix</keyword>
<keyword evidence="3" id="KW-0716">Sensory transduction</keyword>
<dbReference type="Gene3D" id="1.20.1070.10">
    <property type="entry name" value="Rhodopsin 7-helix transmembrane proteins"/>
    <property type="match status" value="1"/>
</dbReference>
<feature type="transmembrane region" description="Helical" evidence="15">
    <location>
        <begin position="42"/>
        <end position="67"/>
    </location>
</feature>
<feature type="transmembrane region" description="Helical" evidence="15">
    <location>
        <begin position="261"/>
        <end position="282"/>
    </location>
</feature>
<dbReference type="FunFam" id="1.20.1070.10:FF:000219">
    <property type="entry name" value="Opsin 5-like 2"/>
    <property type="match status" value="1"/>
</dbReference>
<feature type="transmembrane region" description="Helical" evidence="15">
    <location>
        <begin position="173"/>
        <end position="198"/>
    </location>
</feature>
<sequence length="353" mass="39097">MTDQKYISKLSPVTDYGTGAFLLVVVLEAARRRAPRLKPPELLSVNLALTDLGAAVSMYPLAIASAWSHRWVGGHPACVYYGLMGLLFGVASIATLTVMAVVRLVMTSVSHVPARWVPTWRRVWQAIVAVWFYALLWCLLPLIGWGSYGPEPFGMACSIAWADAHQTTHATAFVFLFLFLGVLLPMATITFSYARIAYVHHRAYRTLKNNGTITLSGRPAQRLTLMSVLVSVGFMTSWVPYAVVSMWSMFSSSEAIPLQVSLLPCLFAKASTVYNPLIYYAFSRTFRRQVHSLLPSCQPEHDAPDHLAAVHWNRGGHIQVLPLPCPHDPGSPGTPGRDIWDPQERIPVRGRPS</sequence>
<dbReference type="Pfam" id="PF00001">
    <property type="entry name" value="7tm_1"/>
    <property type="match status" value="1"/>
</dbReference>
<dbReference type="PROSITE" id="PS50262">
    <property type="entry name" value="G_PROTEIN_RECEP_F1_2"/>
    <property type="match status" value="1"/>
</dbReference>
<keyword evidence="18" id="KW-1185">Reference proteome</keyword>
<dbReference type="AlphaFoldDB" id="A0A8T2NIH5"/>
<evidence type="ECO:0000256" key="4">
    <source>
        <dbReference type="ARBA" id="ARBA00022692"/>
    </source>
</evidence>
<dbReference type="Proteomes" id="UP000824540">
    <property type="component" value="Unassembled WGS sequence"/>
</dbReference>
<evidence type="ECO:0000313" key="18">
    <source>
        <dbReference type="Proteomes" id="UP000824540"/>
    </source>
</evidence>
<keyword evidence="13" id="KW-0807">Transducer</keyword>
<dbReference type="InterPro" id="IPR002962">
    <property type="entry name" value="Peropsin"/>
</dbReference>
<name>A0A8T2NIH5_9TELE</name>